<dbReference type="AlphaFoldDB" id="A0A1R1MJG6"/>
<dbReference type="PANTHER" id="PTHR43726:SF1">
    <property type="entry name" value="BIOTIN SYNTHASE"/>
    <property type="match status" value="1"/>
</dbReference>
<dbReference type="EMBL" id="MOEN01000036">
    <property type="protein sequence ID" value="OMH39958.1"/>
    <property type="molecule type" value="Genomic_DNA"/>
</dbReference>
<evidence type="ECO:0000256" key="2">
    <source>
        <dbReference type="ARBA" id="ARBA00022691"/>
    </source>
</evidence>
<sequence length="274" mass="30493">MRRKCAYCGFAVGTSVNGYFYLTDKKKDEIKKAAVFIEENGIKRVSLSAGYGNFKKVLSALEIVKKHTSLKVLVNVGGDLDLKRIKLLKSAGVDTICCNLETMNPELFKKLKPDDSLEQRMKICYQIKNLGIELSSGILVGIGETEEDREKHIEFLKELEVEEVPVMGFRPYKNTPMENVSPAPLSLQLKVIEAVRKRVKSLIRLTVPFPTVLMKGLIPTIKAGATNIATVVPVGYPLVVKGVGSPTVGILEEILPILEKHRIRTNVERKQIAF</sequence>
<dbReference type="InterPro" id="IPR058240">
    <property type="entry name" value="rSAM_sf"/>
</dbReference>
<dbReference type="PROSITE" id="PS51918">
    <property type="entry name" value="RADICAL_SAM"/>
    <property type="match status" value="1"/>
</dbReference>
<dbReference type="GO" id="GO:0016740">
    <property type="term" value="F:transferase activity"/>
    <property type="evidence" value="ECO:0007669"/>
    <property type="project" value="TreeGrafter"/>
</dbReference>
<dbReference type="UniPathway" id="UPA00078">
    <property type="reaction ID" value="UER00162"/>
</dbReference>
<proteinExistence type="predicted"/>
<dbReference type="Proteomes" id="UP000187408">
    <property type="component" value="Unassembled WGS sequence"/>
</dbReference>
<evidence type="ECO:0000256" key="3">
    <source>
        <dbReference type="ARBA" id="ARBA00022723"/>
    </source>
</evidence>
<dbReference type="InterPro" id="IPR013785">
    <property type="entry name" value="Aldolase_TIM"/>
</dbReference>
<dbReference type="Pfam" id="PF04055">
    <property type="entry name" value="Radical_SAM"/>
    <property type="match status" value="1"/>
</dbReference>
<comment type="cofactor">
    <cofactor evidence="1">
        <name>[4Fe-4S] cluster</name>
        <dbReference type="ChEBI" id="CHEBI:49883"/>
    </cofactor>
</comment>
<dbReference type="STRING" id="1914305.BLW93_07770"/>
<keyword evidence="4" id="KW-0408">Iron</keyword>
<dbReference type="InterPro" id="IPR007197">
    <property type="entry name" value="rSAM"/>
</dbReference>
<dbReference type="GO" id="GO:0046872">
    <property type="term" value="F:metal ion binding"/>
    <property type="evidence" value="ECO:0007669"/>
    <property type="project" value="UniProtKB-KW"/>
</dbReference>
<keyword evidence="3" id="KW-0479">Metal-binding</keyword>
<accession>A0A1R1MJG6</accession>
<dbReference type="SMART" id="SM00729">
    <property type="entry name" value="Elp3"/>
    <property type="match status" value="1"/>
</dbReference>
<dbReference type="SUPFAM" id="SSF102114">
    <property type="entry name" value="Radical SAM enzymes"/>
    <property type="match status" value="1"/>
</dbReference>
<protein>
    <recommendedName>
        <fullName evidence="6">Radical SAM core domain-containing protein</fullName>
    </recommendedName>
</protein>
<dbReference type="PANTHER" id="PTHR43726">
    <property type="entry name" value="3-METHYLORNITHINE SYNTHASE"/>
    <property type="match status" value="1"/>
</dbReference>
<keyword evidence="8" id="KW-1185">Reference proteome</keyword>
<gene>
    <name evidence="7" type="ORF">BLW93_07770</name>
</gene>
<dbReference type="GO" id="GO:0051536">
    <property type="term" value="F:iron-sulfur cluster binding"/>
    <property type="evidence" value="ECO:0007669"/>
    <property type="project" value="UniProtKB-KW"/>
</dbReference>
<dbReference type="InterPro" id="IPR006638">
    <property type="entry name" value="Elp3/MiaA/NifB-like_rSAM"/>
</dbReference>
<keyword evidence="5" id="KW-0411">Iron-sulfur</keyword>
<evidence type="ECO:0000256" key="1">
    <source>
        <dbReference type="ARBA" id="ARBA00001966"/>
    </source>
</evidence>
<name>A0A1R1MJG6_9BACT</name>
<dbReference type="GO" id="GO:0009102">
    <property type="term" value="P:biotin biosynthetic process"/>
    <property type="evidence" value="ECO:0007669"/>
    <property type="project" value="UniProtKB-UniPathway"/>
</dbReference>
<organism evidence="7 8">
    <name type="scientific">Desulfurobacterium indicum</name>
    <dbReference type="NCBI Taxonomy" id="1914305"/>
    <lineage>
        <taxon>Bacteria</taxon>
        <taxon>Pseudomonadati</taxon>
        <taxon>Aquificota</taxon>
        <taxon>Aquificia</taxon>
        <taxon>Desulfurobacteriales</taxon>
        <taxon>Desulfurobacteriaceae</taxon>
        <taxon>Desulfurobacterium</taxon>
    </lineage>
</organism>
<keyword evidence="2" id="KW-0949">S-adenosyl-L-methionine</keyword>
<feature type="domain" description="Radical SAM core" evidence="6">
    <location>
        <begin position="1"/>
        <end position="210"/>
    </location>
</feature>
<evidence type="ECO:0000256" key="5">
    <source>
        <dbReference type="ARBA" id="ARBA00023014"/>
    </source>
</evidence>
<evidence type="ECO:0000259" key="6">
    <source>
        <dbReference type="PROSITE" id="PS51918"/>
    </source>
</evidence>
<dbReference type="Gene3D" id="3.20.20.70">
    <property type="entry name" value="Aldolase class I"/>
    <property type="match status" value="1"/>
</dbReference>
<dbReference type="InterPro" id="IPR034422">
    <property type="entry name" value="HydE/PylB-like"/>
</dbReference>
<dbReference type="CDD" id="cd01335">
    <property type="entry name" value="Radical_SAM"/>
    <property type="match status" value="1"/>
</dbReference>
<evidence type="ECO:0000313" key="8">
    <source>
        <dbReference type="Proteomes" id="UP000187408"/>
    </source>
</evidence>
<reference evidence="7 8" key="1">
    <citation type="submission" date="2016-10" db="EMBL/GenBank/DDBJ databases">
        <title>Genome sequence of a sulfur-reducing bacterium Desulfurobacterium indicum K6013.</title>
        <authorList>
            <person name="Cao J."/>
            <person name="Shao Z."/>
            <person name="Alain K."/>
            <person name="Jebbar M."/>
        </authorList>
    </citation>
    <scope>NUCLEOTIDE SEQUENCE [LARGE SCALE GENOMIC DNA]</scope>
    <source>
        <strain evidence="7 8">K6013</strain>
    </source>
</reference>
<evidence type="ECO:0000313" key="7">
    <source>
        <dbReference type="EMBL" id="OMH39958.1"/>
    </source>
</evidence>
<evidence type="ECO:0000256" key="4">
    <source>
        <dbReference type="ARBA" id="ARBA00023004"/>
    </source>
</evidence>
<comment type="caution">
    <text evidence="7">The sequence shown here is derived from an EMBL/GenBank/DDBJ whole genome shotgun (WGS) entry which is preliminary data.</text>
</comment>